<gene>
    <name evidence="1" type="ORF">DSPE1174_LOCUS24216</name>
</gene>
<proteinExistence type="predicted"/>
<sequence>MSYTSLEEKLQKPGGLYECRPGGKVFPEGRCYTALDAQVDFMLSGHVPEGSKLLVLAPENSCWKEMLYERDAELYDSWDVELTMDVDTAKEWAQHAKARLQWEGLDLEEKIRIEPPPKVALIFFHDGVIQSDWSYQLFHAMTILLRFGAEFIYTAEDATNPSIDERYPGMDFPMPGPGMFVEMLKKSMLIKGRCYCSGKGGNVGRKFMISRAIQKLTAQGHCGRRDQIMIVGDRFDTDIRAGTFAGIKSCLLESGAHKLDQADSFPTDIPSFAADSILNLPYKIKDPEFPRMAPLKPLDQQ</sequence>
<evidence type="ECO:0000313" key="1">
    <source>
        <dbReference type="EMBL" id="CAD9460163.1"/>
    </source>
</evidence>
<dbReference type="Gene3D" id="3.40.50.1000">
    <property type="entry name" value="HAD superfamily/HAD-like"/>
    <property type="match status" value="1"/>
</dbReference>
<dbReference type="EMBL" id="HBGS01046701">
    <property type="protein sequence ID" value="CAD9460163.1"/>
    <property type="molecule type" value="Transcribed_RNA"/>
</dbReference>
<dbReference type="Pfam" id="PF13242">
    <property type="entry name" value="Hydrolase_like"/>
    <property type="match status" value="1"/>
</dbReference>
<protein>
    <submittedName>
        <fullName evidence="1">Uncharacterized protein</fullName>
    </submittedName>
</protein>
<dbReference type="GO" id="GO:0016791">
    <property type="term" value="F:phosphatase activity"/>
    <property type="evidence" value="ECO:0007669"/>
    <property type="project" value="TreeGrafter"/>
</dbReference>
<organism evidence="1">
    <name type="scientific">Octactis speculum</name>
    <dbReference type="NCBI Taxonomy" id="3111310"/>
    <lineage>
        <taxon>Eukaryota</taxon>
        <taxon>Sar</taxon>
        <taxon>Stramenopiles</taxon>
        <taxon>Ochrophyta</taxon>
        <taxon>Dictyochophyceae</taxon>
        <taxon>Dictyochales</taxon>
        <taxon>Dictyochaceae</taxon>
        <taxon>Octactis</taxon>
    </lineage>
</organism>
<dbReference type="GO" id="GO:0005737">
    <property type="term" value="C:cytoplasm"/>
    <property type="evidence" value="ECO:0007669"/>
    <property type="project" value="TreeGrafter"/>
</dbReference>
<name>A0A7S2DR03_9STRA</name>
<dbReference type="InterPro" id="IPR023214">
    <property type="entry name" value="HAD_sf"/>
</dbReference>
<reference evidence="1" key="1">
    <citation type="submission" date="2021-01" db="EMBL/GenBank/DDBJ databases">
        <authorList>
            <person name="Corre E."/>
            <person name="Pelletier E."/>
            <person name="Niang G."/>
            <person name="Scheremetjew M."/>
            <person name="Finn R."/>
            <person name="Kale V."/>
            <person name="Holt S."/>
            <person name="Cochrane G."/>
            <person name="Meng A."/>
            <person name="Brown T."/>
            <person name="Cohen L."/>
        </authorList>
    </citation>
    <scope>NUCLEOTIDE SEQUENCE</scope>
    <source>
        <strain evidence="1">CCMP1381</strain>
    </source>
</reference>
<dbReference type="PANTHER" id="PTHR19288:SF46">
    <property type="entry name" value="HALOACID DEHALOGENASE-LIKE HYDROLASE DOMAIN-CONTAINING PROTEIN 2"/>
    <property type="match status" value="1"/>
</dbReference>
<accession>A0A7S2DR03</accession>
<dbReference type="PANTHER" id="PTHR19288">
    <property type="entry name" value="4-NITROPHENYLPHOSPHATASE-RELATED"/>
    <property type="match status" value="1"/>
</dbReference>
<dbReference type="SUPFAM" id="SSF56784">
    <property type="entry name" value="HAD-like"/>
    <property type="match status" value="1"/>
</dbReference>
<dbReference type="AlphaFoldDB" id="A0A7S2DR03"/>
<dbReference type="InterPro" id="IPR036412">
    <property type="entry name" value="HAD-like_sf"/>
</dbReference>